<evidence type="ECO:0000313" key="1">
    <source>
        <dbReference type="EMBL" id="KAJ4718588.1"/>
    </source>
</evidence>
<reference evidence="1 2" key="1">
    <citation type="journal article" date="2023" name="Science">
        <title>Complex scaffold remodeling in plant triterpene biosynthesis.</title>
        <authorList>
            <person name="De La Pena R."/>
            <person name="Hodgson H."/>
            <person name="Liu J.C."/>
            <person name="Stephenson M.J."/>
            <person name="Martin A.C."/>
            <person name="Owen C."/>
            <person name="Harkess A."/>
            <person name="Leebens-Mack J."/>
            <person name="Jimenez L.E."/>
            <person name="Osbourn A."/>
            <person name="Sattely E.S."/>
        </authorList>
    </citation>
    <scope>NUCLEOTIDE SEQUENCE [LARGE SCALE GENOMIC DNA]</scope>
    <source>
        <strain evidence="2">cv. JPN11</strain>
        <tissue evidence="1">Leaf</tissue>
    </source>
</reference>
<accession>A0ACC1Y562</accession>
<protein>
    <submittedName>
        <fullName evidence="1">Receptor-like kinase</fullName>
    </submittedName>
</protein>
<organism evidence="1 2">
    <name type="scientific">Melia azedarach</name>
    <name type="common">Chinaberry tree</name>
    <dbReference type="NCBI Taxonomy" id="155640"/>
    <lineage>
        <taxon>Eukaryota</taxon>
        <taxon>Viridiplantae</taxon>
        <taxon>Streptophyta</taxon>
        <taxon>Embryophyta</taxon>
        <taxon>Tracheophyta</taxon>
        <taxon>Spermatophyta</taxon>
        <taxon>Magnoliopsida</taxon>
        <taxon>eudicotyledons</taxon>
        <taxon>Gunneridae</taxon>
        <taxon>Pentapetalae</taxon>
        <taxon>rosids</taxon>
        <taxon>malvids</taxon>
        <taxon>Sapindales</taxon>
        <taxon>Meliaceae</taxon>
        <taxon>Melia</taxon>
    </lineage>
</organism>
<dbReference type="Proteomes" id="UP001164539">
    <property type="component" value="Chromosome 5"/>
</dbReference>
<name>A0ACC1Y562_MELAZ</name>
<keyword evidence="2" id="KW-1185">Reference proteome</keyword>
<gene>
    <name evidence="1" type="ORF">OWV82_010248</name>
</gene>
<dbReference type="EMBL" id="CM051398">
    <property type="protein sequence ID" value="KAJ4718588.1"/>
    <property type="molecule type" value="Genomic_DNA"/>
</dbReference>
<evidence type="ECO:0000313" key="2">
    <source>
        <dbReference type="Proteomes" id="UP001164539"/>
    </source>
</evidence>
<sequence>MGTGAAVVGFAAGHCLLLCCCTAWILCCWYASCDAATWIIAVTRFFCWFLDCWCCSAATNCPSKKSADSNLELFMGYCCSAASTAENCCLVGVLLEGGDIYSCEKAFKSIWARIEELKNESTAIAKVQHTNLVRLLGSYNDKNEKTLIYKCMPNKSLDFLPLCC</sequence>
<comment type="caution">
    <text evidence="1">The sequence shown here is derived from an EMBL/GenBank/DDBJ whole genome shotgun (WGS) entry which is preliminary data.</text>
</comment>
<proteinExistence type="predicted"/>